<proteinExistence type="inferred from homology"/>
<accession>A0A0F7TYE7</accession>
<keyword evidence="7 12" id="KW-0812">Transmembrane</keyword>
<dbReference type="Pfam" id="PF02434">
    <property type="entry name" value="Fringe"/>
    <property type="match status" value="1"/>
</dbReference>
<keyword evidence="8" id="KW-0547">Nucleotide-binding</keyword>
<evidence type="ECO:0000259" key="14">
    <source>
        <dbReference type="Pfam" id="PF02434"/>
    </source>
</evidence>
<dbReference type="Proteomes" id="UP000042958">
    <property type="component" value="Unassembled WGS sequence"/>
</dbReference>
<dbReference type="InterPro" id="IPR003609">
    <property type="entry name" value="Pan_app"/>
</dbReference>
<gene>
    <name evidence="15" type="ORF">PMG11_10242</name>
</gene>
<evidence type="ECO:0000259" key="13">
    <source>
        <dbReference type="Pfam" id="PF00024"/>
    </source>
</evidence>
<feature type="domain" description="Fringe-like glycosyltransferase" evidence="14">
    <location>
        <begin position="312"/>
        <end position="413"/>
    </location>
</feature>
<keyword evidence="11 12" id="KW-0472">Membrane</keyword>
<keyword evidence="6" id="KW-0808">Transferase</keyword>
<dbReference type="InterPro" id="IPR026050">
    <property type="entry name" value="C1GALT1/C1GALT1_chp1"/>
</dbReference>
<comment type="pathway">
    <text evidence="2">Protein modification; protein glycosylation.</text>
</comment>
<feature type="domain" description="Apple" evidence="13">
    <location>
        <begin position="509"/>
        <end position="541"/>
    </location>
</feature>
<evidence type="ECO:0000256" key="11">
    <source>
        <dbReference type="ARBA" id="ARBA00023136"/>
    </source>
</evidence>
<dbReference type="OrthoDB" id="414175at2759"/>
<evidence type="ECO:0000256" key="1">
    <source>
        <dbReference type="ARBA" id="ARBA00004606"/>
    </source>
</evidence>
<dbReference type="Gene3D" id="3.50.4.10">
    <property type="entry name" value="Hepatocyte Growth Factor"/>
    <property type="match status" value="1"/>
</dbReference>
<evidence type="ECO:0000313" key="16">
    <source>
        <dbReference type="Proteomes" id="UP000042958"/>
    </source>
</evidence>
<dbReference type="STRING" id="104259.A0A0F7TYE7"/>
<comment type="similarity">
    <text evidence="3">Belongs to the glycosyltransferase 31 family. Beta3-Gal-T subfamily.</text>
</comment>
<keyword evidence="16" id="KW-1185">Reference proteome</keyword>
<dbReference type="GO" id="GO:0016263">
    <property type="term" value="F:glycoprotein-N-acetylgalactosamine 3-beta-galactosyltransferase activity"/>
    <property type="evidence" value="ECO:0007669"/>
    <property type="project" value="UniProtKB-EC"/>
</dbReference>
<evidence type="ECO:0000256" key="9">
    <source>
        <dbReference type="ARBA" id="ARBA00022968"/>
    </source>
</evidence>
<evidence type="ECO:0000256" key="6">
    <source>
        <dbReference type="ARBA" id="ARBA00022679"/>
    </source>
</evidence>
<dbReference type="GO" id="GO:0000166">
    <property type="term" value="F:nucleotide binding"/>
    <property type="evidence" value="ECO:0007669"/>
    <property type="project" value="UniProtKB-KW"/>
</dbReference>
<sequence length="579" mass="66483">MHAPNQRGVHVSAGSNMDLPKRKRAMGTCMRLAIIDCCSSSIRFYFTSSSPFSPCRFNSPWHLAFLIHSLFFPDIPFVQQFQSRSFFSFSAIAYLSFLIDIDTALDVATMFTSSRRWIFIVSPFITLTLVYYFFLSPHSDPITLNFHGQWSPSEQEPMILEGTRPLSQSEKQNQQQISDDFFEEDRCGKLRKDMDDVFVVLKTGATEAREKVPVQLRTTLQCVPHYAVFSDYEETISGVRVYDVLQNVTESTMNEAPEFEIYHRLQEVGPEGLTDEEMGDDSNGPFGKTNNPGWKLDKWKFLPMIAGALEVQPNAKWYIFMEADTYMVWPNLVNWLAHLDHHQNYYLGSPMQIGDVLFGYGGAGIILSSRTMYHLHNYRAKHQQELEHMTSLEWAGDCALAQALKDVHVELTWAWPMMMTSRPQEIDHFSEAYGRQPWCYPAVSYHHMSPRDIEEMWRFDRGWFKSGKNALLLHGDVYRELVHNNSLAERPDWDNLSPAIIDFDPPTEPSTDACADACSQNTDCLQFSYNHEMQSCKHASTTFGGVATNGTDSGWITHRVQRLLNNFQSSCPEVQYILE</sequence>
<comment type="subcellular location">
    <subcellularLocation>
        <location evidence="1">Membrane</location>
        <topology evidence="1">Single-pass type II membrane protein</topology>
    </subcellularLocation>
</comment>
<dbReference type="Pfam" id="PF00024">
    <property type="entry name" value="PAN_1"/>
    <property type="match status" value="1"/>
</dbReference>
<organism evidence="15 16">
    <name type="scientific">Penicillium brasilianum</name>
    <dbReference type="NCBI Taxonomy" id="104259"/>
    <lineage>
        <taxon>Eukaryota</taxon>
        <taxon>Fungi</taxon>
        <taxon>Dikarya</taxon>
        <taxon>Ascomycota</taxon>
        <taxon>Pezizomycotina</taxon>
        <taxon>Eurotiomycetes</taxon>
        <taxon>Eurotiomycetidae</taxon>
        <taxon>Eurotiales</taxon>
        <taxon>Aspergillaceae</taxon>
        <taxon>Penicillium</taxon>
    </lineage>
</organism>
<feature type="transmembrane region" description="Helical" evidence="12">
    <location>
        <begin position="117"/>
        <end position="135"/>
    </location>
</feature>
<evidence type="ECO:0000313" key="15">
    <source>
        <dbReference type="EMBL" id="CEJ61719.1"/>
    </source>
</evidence>
<protein>
    <recommendedName>
        <fullName evidence="4">N-acetylgalactosaminide beta-1,3-galactosyltransferase</fullName>
        <ecNumber evidence="4">2.4.1.122</ecNumber>
    </recommendedName>
</protein>
<dbReference type="AlphaFoldDB" id="A0A0F7TYE7"/>
<reference evidence="16" key="1">
    <citation type="journal article" date="2015" name="Genome Announc.">
        <title>Draft genome sequence of the fungus Penicillium brasilianum MG11.</title>
        <authorList>
            <person name="Horn F."/>
            <person name="Linde J."/>
            <person name="Mattern D.J."/>
            <person name="Walther G."/>
            <person name="Guthke R."/>
            <person name="Brakhage A.A."/>
            <person name="Valiante V."/>
        </authorList>
    </citation>
    <scope>NUCLEOTIDE SEQUENCE [LARGE SCALE GENOMIC DNA]</scope>
    <source>
        <strain evidence="16">MG11</strain>
    </source>
</reference>
<keyword evidence="5" id="KW-0328">Glycosyltransferase</keyword>
<dbReference type="Gene3D" id="3.90.550.50">
    <property type="match status" value="1"/>
</dbReference>
<evidence type="ECO:0000256" key="7">
    <source>
        <dbReference type="ARBA" id="ARBA00022692"/>
    </source>
</evidence>
<keyword evidence="10 12" id="KW-1133">Transmembrane helix</keyword>
<dbReference type="GO" id="GO:0016020">
    <property type="term" value="C:membrane"/>
    <property type="evidence" value="ECO:0007669"/>
    <property type="project" value="UniProtKB-SubCell"/>
</dbReference>
<evidence type="ECO:0000256" key="2">
    <source>
        <dbReference type="ARBA" id="ARBA00004922"/>
    </source>
</evidence>
<keyword evidence="9" id="KW-0735">Signal-anchor</keyword>
<dbReference type="PANTHER" id="PTHR23033">
    <property type="entry name" value="BETA1,3-GALACTOSYLTRANSFERASE"/>
    <property type="match status" value="1"/>
</dbReference>
<dbReference type="EMBL" id="CDHK01000012">
    <property type="protein sequence ID" value="CEJ61719.1"/>
    <property type="molecule type" value="Genomic_DNA"/>
</dbReference>
<evidence type="ECO:0000256" key="12">
    <source>
        <dbReference type="SAM" id="Phobius"/>
    </source>
</evidence>
<evidence type="ECO:0000256" key="8">
    <source>
        <dbReference type="ARBA" id="ARBA00022741"/>
    </source>
</evidence>
<evidence type="ECO:0000256" key="10">
    <source>
        <dbReference type="ARBA" id="ARBA00022989"/>
    </source>
</evidence>
<evidence type="ECO:0000256" key="4">
    <source>
        <dbReference type="ARBA" id="ARBA00012557"/>
    </source>
</evidence>
<evidence type="ECO:0000256" key="3">
    <source>
        <dbReference type="ARBA" id="ARBA00006462"/>
    </source>
</evidence>
<name>A0A0F7TYE7_PENBI</name>
<dbReference type="EC" id="2.4.1.122" evidence="4"/>
<evidence type="ECO:0000256" key="5">
    <source>
        <dbReference type="ARBA" id="ARBA00022676"/>
    </source>
</evidence>
<dbReference type="InterPro" id="IPR003378">
    <property type="entry name" value="Fringe-like_glycosylTrfase"/>
</dbReference>
<dbReference type="PANTHER" id="PTHR23033:SF47">
    <property type="entry name" value="APPLE DOMAIN-CONTAINING PROTEIN-RELATED"/>
    <property type="match status" value="1"/>
</dbReference>